<proteinExistence type="predicted"/>
<accession>A0A3R7LNP0</accession>
<reference evidence="1 2" key="1">
    <citation type="journal article" date="2018" name="BMC Genomics">
        <title>Genomic comparison of Trypanosoma conorhini and Trypanosoma rangeli to Trypanosoma cruzi strains of high and low virulence.</title>
        <authorList>
            <person name="Bradwell K.R."/>
            <person name="Koparde V.N."/>
            <person name="Matveyev A.V."/>
            <person name="Serrano M.G."/>
            <person name="Alves J.M."/>
            <person name="Parikh H."/>
            <person name="Huang B."/>
            <person name="Lee V."/>
            <person name="Espinosa-Alvarez O."/>
            <person name="Ortiz P.A."/>
            <person name="Costa-Martins A.G."/>
            <person name="Teixeira M.M."/>
            <person name="Buck G.A."/>
        </authorList>
    </citation>
    <scope>NUCLEOTIDE SEQUENCE [LARGE SCALE GENOMIC DNA]</scope>
    <source>
        <strain evidence="1 2">025E</strain>
    </source>
</reference>
<dbReference type="RefSeq" id="XP_029228310.1">
    <property type="nucleotide sequence ID" value="XM_029371567.1"/>
</dbReference>
<dbReference type="Proteomes" id="UP000284403">
    <property type="component" value="Unassembled WGS sequence"/>
</dbReference>
<protein>
    <submittedName>
        <fullName evidence="1">Uncharacterized protein</fullName>
    </submittedName>
</protein>
<dbReference type="InterPro" id="IPR035155">
    <property type="entry name" value="DUF5393"/>
</dbReference>
<evidence type="ECO:0000313" key="2">
    <source>
        <dbReference type="Proteomes" id="UP000284403"/>
    </source>
</evidence>
<dbReference type="GeneID" id="40318268"/>
<comment type="caution">
    <text evidence="1">The sequence shown here is derived from an EMBL/GenBank/DDBJ whole genome shotgun (WGS) entry which is preliminary data.</text>
</comment>
<keyword evidence="2" id="KW-1185">Reference proteome</keyword>
<organism evidence="1 2">
    <name type="scientific">Trypanosoma conorhini</name>
    <dbReference type="NCBI Taxonomy" id="83891"/>
    <lineage>
        <taxon>Eukaryota</taxon>
        <taxon>Discoba</taxon>
        <taxon>Euglenozoa</taxon>
        <taxon>Kinetoplastea</taxon>
        <taxon>Metakinetoplastina</taxon>
        <taxon>Trypanosomatida</taxon>
        <taxon>Trypanosomatidae</taxon>
        <taxon>Trypanosoma</taxon>
    </lineage>
</organism>
<sequence length="502" mass="55167">MRVNSVADNRALLQVLSLSESAPRTPADILASAIAGGLVRVFADEKKRYIDAALLPSSLDLTTLATFIAEGFFAPFLSSALGDHLSRYTVLTESGCFEPLSLPVILFPDCFSPPPPWPDVVLASNSSSDGLSGASASAFPAEVADVLQLHQHRSQVGLLLLKSVNGVLRDAEVWKLKITREKSATRNSELAAINAVVALFYEVKMLLLCCIVSSQRAYAVEAEPRAKDPNYAQYCFAELLPREELCRIFDHRSRPSAEDVAKWYDARMQTLIGEVPVKESEMQKYINELQRALMEDARRIAGAPTSLLHRPHDAASTTLIHLPCVHSELPSLSIQPGEMTLLLFDPTPESLLFDAEPSKLCLLLRRCACMRLTVPQLRDAEMLLASTPWSQLRDVVVESVQYHLSNDEFVSLVLEKNSSFLVMLVQWLREIPTAVDDNATAAGLSEARQQAALGASMADHIIEYVMYSSPFWTCQRTVHSWVGGLRCAGRGTVPRMAGSLAS</sequence>
<dbReference type="AlphaFoldDB" id="A0A3R7LNP0"/>
<name>A0A3R7LNP0_9TRYP</name>
<gene>
    <name evidence="1" type="ORF">Tco025E_04657</name>
</gene>
<evidence type="ECO:0000313" key="1">
    <source>
        <dbReference type="EMBL" id="RNF17912.1"/>
    </source>
</evidence>
<dbReference type="Pfam" id="PF17371">
    <property type="entry name" value="DUF5393"/>
    <property type="match status" value="1"/>
</dbReference>
<dbReference type="OrthoDB" id="250502at2759"/>
<dbReference type="EMBL" id="MKKU01000248">
    <property type="protein sequence ID" value="RNF17912.1"/>
    <property type="molecule type" value="Genomic_DNA"/>
</dbReference>